<evidence type="ECO:0000313" key="1">
    <source>
        <dbReference type="EMBL" id="EFX74187.1"/>
    </source>
</evidence>
<dbReference type="HOGENOM" id="CLU_750651_0_0_1"/>
<organism evidence="1 2">
    <name type="scientific">Daphnia pulex</name>
    <name type="common">Water flea</name>
    <dbReference type="NCBI Taxonomy" id="6669"/>
    <lineage>
        <taxon>Eukaryota</taxon>
        <taxon>Metazoa</taxon>
        <taxon>Ecdysozoa</taxon>
        <taxon>Arthropoda</taxon>
        <taxon>Crustacea</taxon>
        <taxon>Branchiopoda</taxon>
        <taxon>Diplostraca</taxon>
        <taxon>Cladocera</taxon>
        <taxon>Anomopoda</taxon>
        <taxon>Daphniidae</taxon>
        <taxon>Daphnia</taxon>
    </lineage>
</organism>
<dbReference type="EMBL" id="GL732585">
    <property type="protein sequence ID" value="EFX74187.1"/>
    <property type="molecule type" value="Genomic_DNA"/>
</dbReference>
<protein>
    <recommendedName>
        <fullName evidence="3">RAP domain-containing protein</fullName>
    </recommendedName>
</protein>
<dbReference type="OrthoDB" id="6343141at2759"/>
<evidence type="ECO:0000313" key="2">
    <source>
        <dbReference type="Proteomes" id="UP000000305"/>
    </source>
</evidence>
<evidence type="ECO:0008006" key="3">
    <source>
        <dbReference type="Google" id="ProtNLM"/>
    </source>
</evidence>
<name>E9H267_DAPPU</name>
<dbReference type="STRING" id="6669.E9H267"/>
<accession>E9H267</accession>
<keyword evidence="2" id="KW-1185">Reference proteome</keyword>
<dbReference type="KEGG" id="dpx:DAPPUDRAFT_307428"/>
<dbReference type="PhylomeDB" id="E9H267"/>
<gene>
    <name evidence="1" type="ORF">DAPPUDRAFT_307428</name>
</gene>
<dbReference type="InParanoid" id="E9H267"/>
<dbReference type="Proteomes" id="UP000000305">
    <property type="component" value="Unassembled WGS sequence"/>
</dbReference>
<dbReference type="AlphaFoldDB" id="E9H267"/>
<proteinExistence type="predicted"/>
<sequence length="369" mass="42393">MLRVIDLLLQTEIESRPGHVTQEALCMLKVFRKAGFGSTKLFESLIASLSSPPARNLNLAQATHALALLADNRCLINEKLIENITHLIEVNAKKPIETPQRFIHPSEGTRVKDLTRFLWTASCLIPTDVISRDRIVAEMIDQVNAGWTSGSFQLDKDWHLLADFFLSLACWKVYPVSLIERVIDRNFIDIVISQKKTIRQSRLALFMEAARIEVPHLSVIDKFLPEISLNLPAYRAEKELIKRPRLASLANVIDRSREELGWENIRCCTTVPHLNYAGLTFNYKREKVAVELLDSYVCMRHSNQPERLMALKIRLSRQLGYRVIQLDVQQTNRKQQETEAKQEDSFTDQQVTMIRKCLENICITPDDSK</sequence>
<reference evidence="1 2" key="1">
    <citation type="journal article" date="2011" name="Science">
        <title>The ecoresponsive genome of Daphnia pulex.</title>
        <authorList>
            <person name="Colbourne J.K."/>
            <person name="Pfrender M.E."/>
            <person name="Gilbert D."/>
            <person name="Thomas W.K."/>
            <person name="Tucker A."/>
            <person name="Oakley T.H."/>
            <person name="Tokishita S."/>
            <person name="Aerts A."/>
            <person name="Arnold G.J."/>
            <person name="Basu M.K."/>
            <person name="Bauer D.J."/>
            <person name="Caceres C.E."/>
            <person name="Carmel L."/>
            <person name="Casola C."/>
            <person name="Choi J.H."/>
            <person name="Detter J.C."/>
            <person name="Dong Q."/>
            <person name="Dusheyko S."/>
            <person name="Eads B.D."/>
            <person name="Frohlich T."/>
            <person name="Geiler-Samerotte K.A."/>
            <person name="Gerlach D."/>
            <person name="Hatcher P."/>
            <person name="Jogdeo S."/>
            <person name="Krijgsveld J."/>
            <person name="Kriventseva E.V."/>
            <person name="Kultz D."/>
            <person name="Laforsch C."/>
            <person name="Lindquist E."/>
            <person name="Lopez J."/>
            <person name="Manak J.R."/>
            <person name="Muller J."/>
            <person name="Pangilinan J."/>
            <person name="Patwardhan R.P."/>
            <person name="Pitluck S."/>
            <person name="Pritham E.J."/>
            <person name="Rechtsteiner A."/>
            <person name="Rho M."/>
            <person name="Rogozin I.B."/>
            <person name="Sakarya O."/>
            <person name="Salamov A."/>
            <person name="Schaack S."/>
            <person name="Shapiro H."/>
            <person name="Shiga Y."/>
            <person name="Skalitzky C."/>
            <person name="Smith Z."/>
            <person name="Souvorov A."/>
            <person name="Sung W."/>
            <person name="Tang Z."/>
            <person name="Tsuchiya D."/>
            <person name="Tu H."/>
            <person name="Vos H."/>
            <person name="Wang M."/>
            <person name="Wolf Y.I."/>
            <person name="Yamagata H."/>
            <person name="Yamada T."/>
            <person name="Ye Y."/>
            <person name="Shaw J.R."/>
            <person name="Andrews J."/>
            <person name="Crease T.J."/>
            <person name="Tang H."/>
            <person name="Lucas S.M."/>
            <person name="Robertson H.M."/>
            <person name="Bork P."/>
            <person name="Koonin E.V."/>
            <person name="Zdobnov E.M."/>
            <person name="Grigoriev I.V."/>
            <person name="Lynch M."/>
            <person name="Boore J.L."/>
        </authorList>
    </citation>
    <scope>NUCLEOTIDE SEQUENCE [LARGE SCALE GENOMIC DNA]</scope>
</reference>